<gene>
    <name evidence="2" type="ORF">CSB93_0310</name>
</gene>
<keyword evidence="3" id="KW-1185">Reference proteome</keyword>
<name>A0A2R3IXG8_9PSED</name>
<feature type="region of interest" description="Disordered" evidence="1">
    <location>
        <begin position="1"/>
        <end position="32"/>
    </location>
</feature>
<dbReference type="EMBL" id="CP027169">
    <property type="protein sequence ID" value="AVK06600.1"/>
    <property type="molecule type" value="Genomic_DNA"/>
</dbReference>
<proteinExistence type="predicted"/>
<protein>
    <submittedName>
        <fullName evidence="2">Uncharacterized protein</fullName>
    </submittedName>
</protein>
<evidence type="ECO:0000256" key="1">
    <source>
        <dbReference type="SAM" id="MobiDB-lite"/>
    </source>
</evidence>
<dbReference type="Proteomes" id="UP000238390">
    <property type="component" value="Chromosome"/>
</dbReference>
<organism evidence="2 3">
    <name type="scientific">Pseudomonas paraeruginosa</name>
    <dbReference type="NCBI Taxonomy" id="2994495"/>
    <lineage>
        <taxon>Bacteria</taxon>
        <taxon>Pseudomonadati</taxon>
        <taxon>Pseudomonadota</taxon>
        <taxon>Gammaproteobacteria</taxon>
        <taxon>Pseudomonadales</taxon>
        <taxon>Pseudomonadaceae</taxon>
        <taxon>Pseudomonas</taxon>
    </lineage>
</organism>
<evidence type="ECO:0000313" key="3">
    <source>
        <dbReference type="Proteomes" id="UP000238390"/>
    </source>
</evidence>
<accession>A0A2R3IXG8</accession>
<sequence>MLPSASASMAGLVKKTSRKSSLTGRAGVKKRDDTVKSHPAFFRFMLRCF</sequence>
<dbReference type="AlphaFoldDB" id="A0A2R3IXG8"/>
<evidence type="ECO:0000313" key="2">
    <source>
        <dbReference type="EMBL" id="AVK06600.1"/>
    </source>
</evidence>
<reference evidence="2 3" key="1">
    <citation type="submission" date="2018-02" db="EMBL/GenBank/DDBJ databases">
        <title>FDA/CDC Antimicrobial Resistant Isolate Bank Genome Sequencing.</title>
        <authorList>
            <person name="Benahmed F.H."/>
            <person name="Lutgring J.D."/>
            <person name="Yoo B."/>
            <person name="Machado M."/>
            <person name="Brown A."/>
            <person name="McAllister G."/>
            <person name="Perry A."/>
            <person name="Halpin A.L."/>
            <person name="Vavikolanu K."/>
            <person name="Ott S."/>
            <person name="Zhao X."/>
            <person name="Tallon L.J."/>
            <person name="Sadzewicz L."/>
            <person name="Aluvathingal J."/>
            <person name="Nadendla S."/>
            <person name="Voskania-kordi A."/>
            <person name="Simonyan V."/>
            <person name="Patel J."/>
            <person name="Shawar R.M."/>
        </authorList>
    </citation>
    <scope>NUCLEOTIDE SEQUENCE [LARGE SCALE GENOMIC DNA]</scope>
    <source>
        <strain evidence="2 3">AR_0356</strain>
    </source>
</reference>